<evidence type="ECO:0000256" key="12">
    <source>
        <dbReference type="ARBA" id="ARBA00022989"/>
    </source>
</evidence>
<dbReference type="PANTHER" id="PTHR11003">
    <property type="entry name" value="POTASSIUM CHANNEL, SUBFAMILY K"/>
    <property type="match status" value="1"/>
</dbReference>
<dbReference type="InterPro" id="IPR013099">
    <property type="entry name" value="K_chnl_dom"/>
</dbReference>
<evidence type="ECO:0000256" key="2">
    <source>
        <dbReference type="ARBA" id="ARBA00010159"/>
    </source>
</evidence>
<keyword evidence="11" id="KW-0630">Potassium</keyword>
<keyword evidence="6 17" id="KW-0812">Transmembrane</keyword>
<dbReference type="GO" id="GO:0046872">
    <property type="term" value="F:metal ion binding"/>
    <property type="evidence" value="ECO:0007669"/>
    <property type="project" value="UniProtKB-KW"/>
</dbReference>
<keyword evidence="20" id="KW-1185">Reference proteome</keyword>
<dbReference type="InterPro" id="IPR018247">
    <property type="entry name" value="EF_Hand_1_Ca_BS"/>
</dbReference>
<keyword evidence="7" id="KW-0479">Metal-binding</keyword>
<keyword evidence="10" id="KW-0106">Calcium</keyword>
<comment type="subunit">
    <text evidence="3">Homodimer.</text>
</comment>
<dbReference type="SUPFAM" id="SSF81324">
    <property type="entry name" value="Voltage-gated potassium channels"/>
    <property type="match status" value="2"/>
</dbReference>
<feature type="domain" description="Potassium channel" evidence="18">
    <location>
        <begin position="229"/>
        <end position="299"/>
    </location>
</feature>
<evidence type="ECO:0000256" key="15">
    <source>
        <dbReference type="ARBA" id="ARBA00023303"/>
    </source>
</evidence>
<feature type="transmembrane region" description="Helical" evidence="17">
    <location>
        <begin position="223"/>
        <end position="244"/>
    </location>
</feature>
<protein>
    <recommendedName>
        <fullName evidence="18">Potassium channel domain-containing protein</fullName>
    </recommendedName>
</protein>
<evidence type="ECO:0000256" key="3">
    <source>
        <dbReference type="ARBA" id="ARBA00011738"/>
    </source>
</evidence>
<keyword evidence="9" id="KW-0631">Potassium channel</keyword>
<evidence type="ECO:0000256" key="14">
    <source>
        <dbReference type="ARBA" id="ARBA00023136"/>
    </source>
</evidence>
<feature type="transmembrane region" description="Helical" evidence="17">
    <location>
        <begin position="278"/>
        <end position="297"/>
    </location>
</feature>
<comment type="subcellular location">
    <subcellularLocation>
        <location evidence="1">Membrane</location>
        <topology evidence="1">Multi-pass membrane protein</topology>
    </subcellularLocation>
</comment>
<evidence type="ECO:0000256" key="16">
    <source>
        <dbReference type="SAM" id="MobiDB-lite"/>
    </source>
</evidence>
<sequence length="382" mass="42381">MDEPFLSKKRGVVAESSSRPPSRRELNSSYIDLFTNEEIIQIITKPKNSPSYLNLIANLNRRKKIVHRSHSAPSVFTDVKRDGHDSSGLSISQRTSPAIVRLSFIGVILYVATGVLVYLVSGSFKGTSTYKPVDAVYFTVVTLCTIGYGDIVPDTAFTKIFTCGFILVGFGFIGILLNGLVTYVCDRQEEMLLSAMDENRFNTLVRTYMIDKEKGRMRIRTKVCLALAVVVCCIAIGTICAHFLESLDWLDSFYLSVTSVTTVGYGDYAFATEGGRCFASLWLLVSTLAVGRAFLYLTEYSIDKRNRTIAKWILHKKITLSDLVAADLDNDGSISKSEFVIYKLREMGKITENEILQIGKQFDSLDSGQCGKITLAGLMETA</sequence>
<comment type="caution">
    <text evidence="19">The sequence shown here is derived from an EMBL/GenBank/DDBJ whole genome shotgun (WGS) entry which is preliminary data.</text>
</comment>
<evidence type="ECO:0000259" key="18">
    <source>
        <dbReference type="Pfam" id="PF07885"/>
    </source>
</evidence>
<evidence type="ECO:0000256" key="4">
    <source>
        <dbReference type="ARBA" id="ARBA00022448"/>
    </source>
</evidence>
<keyword evidence="14 17" id="KW-0472">Membrane</keyword>
<dbReference type="FunFam" id="1.10.287.70:FF:000102">
    <property type="entry name" value="Two-pore potassium channel 3"/>
    <property type="match status" value="1"/>
</dbReference>
<evidence type="ECO:0000256" key="7">
    <source>
        <dbReference type="ARBA" id="ARBA00022723"/>
    </source>
</evidence>
<dbReference type="GO" id="GO:0030322">
    <property type="term" value="P:stabilization of membrane potential"/>
    <property type="evidence" value="ECO:0007669"/>
    <property type="project" value="TreeGrafter"/>
</dbReference>
<dbReference type="GO" id="GO:0005886">
    <property type="term" value="C:plasma membrane"/>
    <property type="evidence" value="ECO:0007669"/>
    <property type="project" value="TreeGrafter"/>
</dbReference>
<reference evidence="19" key="1">
    <citation type="submission" date="2023-10" db="EMBL/GenBank/DDBJ databases">
        <title>Chromosome-level genome of the transformable northern wattle, Acacia crassicarpa.</title>
        <authorList>
            <person name="Massaro I."/>
            <person name="Sinha N.R."/>
            <person name="Poethig S."/>
            <person name="Leichty A.R."/>
        </authorList>
    </citation>
    <scope>NUCLEOTIDE SEQUENCE</scope>
    <source>
        <strain evidence="19">Acra3RX</strain>
        <tissue evidence="19">Leaf</tissue>
    </source>
</reference>
<evidence type="ECO:0000256" key="9">
    <source>
        <dbReference type="ARBA" id="ARBA00022826"/>
    </source>
</evidence>
<dbReference type="GO" id="GO:0022841">
    <property type="term" value="F:potassium ion leak channel activity"/>
    <property type="evidence" value="ECO:0007669"/>
    <property type="project" value="TreeGrafter"/>
</dbReference>
<dbReference type="SUPFAM" id="SSF47473">
    <property type="entry name" value="EF-hand"/>
    <property type="match status" value="1"/>
</dbReference>
<dbReference type="PROSITE" id="PS00018">
    <property type="entry name" value="EF_HAND_1"/>
    <property type="match status" value="1"/>
</dbReference>
<evidence type="ECO:0000256" key="17">
    <source>
        <dbReference type="SAM" id="Phobius"/>
    </source>
</evidence>
<keyword evidence="12 17" id="KW-1133">Transmembrane helix</keyword>
<dbReference type="AlphaFoldDB" id="A0AAE1JWA6"/>
<dbReference type="GO" id="GO:0009705">
    <property type="term" value="C:plant-type vacuole membrane"/>
    <property type="evidence" value="ECO:0007669"/>
    <property type="project" value="TreeGrafter"/>
</dbReference>
<feature type="transmembrane region" description="Helical" evidence="17">
    <location>
        <begin position="132"/>
        <end position="151"/>
    </location>
</feature>
<keyword evidence="13" id="KW-0406">Ion transport</keyword>
<feature type="domain" description="Potassium channel" evidence="18">
    <location>
        <begin position="107"/>
        <end position="184"/>
    </location>
</feature>
<dbReference type="InterPro" id="IPR003280">
    <property type="entry name" value="2pore_dom_K_chnl"/>
</dbReference>
<gene>
    <name evidence="19" type="ORF">QN277_018625</name>
</gene>
<dbReference type="Gene3D" id="1.10.287.70">
    <property type="match status" value="2"/>
</dbReference>
<dbReference type="EMBL" id="JAWXYG010000004">
    <property type="protein sequence ID" value="KAK4275567.1"/>
    <property type="molecule type" value="Genomic_DNA"/>
</dbReference>
<evidence type="ECO:0000313" key="19">
    <source>
        <dbReference type="EMBL" id="KAK4275567.1"/>
    </source>
</evidence>
<evidence type="ECO:0000256" key="5">
    <source>
        <dbReference type="ARBA" id="ARBA00022538"/>
    </source>
</evidence>
<accession>A0AAE1JWA6</accession>
<feature type="transmembrane region" description="Helical" evidence="17">
    <location>
        <begin position="157"/>
        <end position="181"/>
    </location>
</feature>
<evidence type="ECO:0000256" key="13">
    <source>
        <dbReference type="ARBA" id="ARBA00023065"/>
    </source>
</evidence>
<evidence type="ECO:0000256" key="6">
    <source>
        <dbReference type="ARBA" id="ARBA00022692"/>
    </source>
</evidence>
<comment type="similarity">
    <text evidence="2">Belongs to the two pore domain potassium channel (TC 1.A.1.7) family.</text>
</comment>
<feature type="region of interest" description="Disordered" evidence="16">
    <location>
        <begin position="1"/>
        <end position="24"/>
    </location>
</feature>
<evidence type="ECO:0000256" key="8">
    <source>
        <dbReference type="ARBA" id="ARBA00022737"/>
    </source>
</evidence>
<evidence type="ECO:0000256" key="1">
    <source>
        <dbReference type="ARBA" id="ARBA00004141"/>
    </source>
</evidence>
<dbReference type="PANTHER" id="PTHR11003:SF303">
    <property type="entry name" value="OS01G0696100 PROTEIN"/>
    <property type="match status" value="1"/>
</dbReference>
<feature type="transmembrane region" description="Helical" evidence="17">
    <location>
        <begin position="98"/>
        <end position="120"/>
    </location>
</feature>
<evidence type="ECO:0000256" key="11">
    <source>
        <dbReference type="ARBA" id="ARBA00022958"/>
    </source>
</evidence>
<keyword evidence="5" id="KW-0633">Potassium transport</keyword>
<evidence type="ECO:0000256" key="10">
    <source>
        <dbReference type="ARBA" id="ARBA00022837"/>
    </source>
</evidence>
<organism evidence="19 20">
    <name type="scientific">Acacia crassicarpa</name>
    <name type="common">northern wattle</name>
    <dbReference type="NCBI Taxonomy" id="499986"/>
    <lineage>
        <taxon>Eukaryota</taxon>
        <taxon>Viridiplantae</taxon>
        <taxon>Streptophyta</taxon>
        <taxon>Embryophyta</taxon>
        <taxon>Tracheophyta</taxon>
        <taxon>Spermatophyta</taxon>
        <taxon>Magnoliopsida</taxon>
        <taxon>eudicotyledons</taxon>
        <taxon>Gunneridae</taxon>
        <taxon>Pentapetalae</taxon>
        <taxon>rosids</taxon>
        <taxon>fabids</taxon>
        <taxon>Fabales</taxon>
        <taxon>Fabaceae</taxon>
        <taxon>Caesalpinioideae</taxon>
        <taxon>mimosoid clade</taxon>
        <taxon>Acacieae</taxon>
        <taxon>Acacia</taxon>
    </lineage>
</organism>
<dbReference type="GO" id="GO:0015271">
    <property type="term" value="F:outward rectifier potassium channel activity"/>
    <property type="evidence" value="ECO:0007669"/>
    <property type="project" value="TreeGrafter"/>
</dbReference>
<dbReference type="Pfam" id="PF07885">
    <property type="entry name" value="Ion_trans_2"/>
    <property type="match status" value="2"/>
</dbReference>
<dbReference type="FunFam" id="1.10.287.70:FF:000138">
    <property type="entry name" value="Two-pore potassium channel 2-like"/>
    <property type="match status" value="1"/>
</dbReference>
<dbReference type="PRINTS" id="PR01333">
    <property type="entry name" value="2POREKCHANEL"/>
</dbReference>
<evidence type="ECO:0000313" key="20">
    <source>
        <dbReference type="Proteomes" id="UP001293593"/>
    </source>
</evidence>
<keyword evidence="15" id="KW-0407">Ion channel</keyword>
<proteinExistence type="inferred from homology"/>
<keyword evidence="8" id="KW-0677">Repeat</keyword>
<dbReference type="Proteomes" id="UP001293593">
    <property type="component" value="Unassembled WGS sequence"/>
</dbReference>
<name>A0AAE1JWA6_9FABA</name>
<keyword evidence="4" id="KW-0813">Transport</keyword>
<dbReference type="InterPro" id="IPR011992">
    <property type="entry name" value="EF-hand-dom_pair"/>
</dbReference>